<feature type="transmembrane region" description="Helical" evidence="5">
    <location>
        <begin position="30"/>
        <end position="49"/>
    </location>
</feature>
<evidence type="ECO:0000256" key="1">
    <source>
        <dbReference type="ARBA" id="ARBA00004141"/>
    </source>
</evidence>
<evidence type="ECO:0000256" key="2">
    <source>
        <dbReference type="ARBA" id="ARBA00022692"/>
    </source>
</evidence>
<reference evidence="8" key="1">
    <citation type="submission" date="2019-11" db="EMBL/GenBank/DDBJ databases">
        <title>Isolation and characterization of a novel species in the genus Sulfuriferula.</title>
        <authorList>
            <person name="Mochizuki J."/>
            <person name="Kojima H."/>
            <person name="Fukui M."/>
        </authorList>
    </citation>
    <scope>NUCLEOTIDE SEQUENCE [LARGE SCALE GENOMIC DNA]</scope>
    <source>
        <strain evidence="8">SGTM</strain>
    </source>
</reference>
<keyword evidence="2 5" id="KW-0812">Transmembrane</keyword>
<protein>
    <submittedName>
        <fullName evidence="7">RDD family protein</fullName>
    </submittedName>
</protein>
<organism evidence="7 8">
    <name type="scientific">Sulfuriferula nivalis</name>
    <dbReference type="NCBI Taxonomy" id="2675298"/>
    <lineage>
        <taxon>Bacteria</taxon>
        <taxon>Pseudomonadati</taxon>
        <taxon>Pseudomonadota</taxon>
        <taxon>Betaproteobacteria</taxon>
        <taxon>Nitrosomonadales</taxon>
        <taxon>Sulfuricellaceae</taxon>
        <taxon>Sulfuriferula</taxon>
    </lineage>
</organism>
<evidence type="ECO:0000259" key="6">
    <source>
        <dbReference type="Pfam" id="PF06271"/>
    </source>
</evidence>
<name>A0A809RHE5_9PROT</name>
<evidence type="ECO:0000313" key="7">
    <source>
        <dbReference type="EMBL" id="BBP01309.1"/>
    </source>
</evidence>
<gene>
    <name evidence="7" type="ORF">SFSGTM_20170</name>
</gene>
<dbReference type="Proteomes" id="UP000463939">
    <property type="component" value="Chromosome"/>
</dbReference>
<evidence type="ECO:0000313" key="8">
    <source>
        <dbReference type="Proteomes" id="UP000463939"/>
    </source>
</evidence>
<keyword evidence="4 5" id="KW-0472">Membrane</keyword>
<evidence type="ECO:0000256" key="3">
    <source>
        <dbReference type="ARBA" id="ARBA00022989"/>
    </source>
</evidence>
<evidence type="ECO:0000256" key="4">
    <source>
        <dbReference type="ARBA" id="ARBA00023136"/>
    </source>
</evidence>
<feature type="transmembrane region" description="Helical" evidence="5">
    <location>
        <begin position="6"/>
        <end position="23"/>
    </location>
</feature>
<dbReference type="EMBL" id="AP021881">
    <property type="protein sequence ID" value="BBP01309.1"/>
    <property type="molecule type" value="Genomic_DNA"/>
</dbReference>
<dbReference type="GO" id="GO:0016020">
    <property type="term" value="C:membrane"/>
    <property type="evidence" value="ECO:0007669"/>
    <property type="project" value="UniProtKB-SubCell"/>
</dbReference>
<dbReference type="AlphaFoldDB" id="A0A809RHE5"/>
<sequence>MIYEAILLLAVLFIADYLFIALTHNKLPKASLQIYLVGVMAIYFVWFWMRGQSLAMKTWHIYVVKVNGDKLDMQTALKRFAFSWLIGITQLWALFDRDGQFLHDRLAGTRLVSKSHLLKD</sequence>
<comment type="subcellular location">
    <subcellularLocation>
        <location evidence="1">Membrane</location>
        <topology evidence="1">Multi-pass membrane protein</topology>
    </subcellularLocation>
</comment>
<dbReference type="Pfam" id="PF06271">
    <property type="entry name" value="RDD"/>
    <property type="match status" value="1"/>
</dbReference>
<dbReference type="KEGG" id="sniv:SFSGTM_20170"/>
<dbReference type="InterPro" id="IPR010432">
    <property type="entry name" value="RDD"/>
</dbReference>
<keyword evidence="8" id="KW-1185">Reference proteome</keyword>
<feature type="domain" description="RDD" evidence="6">
    <location>
        <begin position="3"/>
        <end position="108"/>
    </location>
</feature>
<accession>A0A809RHE5</accession>
<proteinExistence type="predicted"/>
<evidence type="ECO:0000256" key="5">
    <source>
        <dbReference type="SAM" id="Phobius"/>
    </source>
</evidence>
<keyword evidence="3 5" id="KW-1133">Transmembrane helix</keyword>